<evidence type="ECO:0000313" key="1">
    <source>
        <dbReference type="EMBL" id="CAG9581107.1"/>
    </source>
</evidence>
<accession>A0A8J2R1G5</accession>
<protein>
    <submittedName>
        <fullName evidence="1">(African queen) hypothetical protein</fullName>
    </submittedName>
</protein>
<dbReference type="Proteomes" id="UP000789524">
    <property type="component" value="Unassembled WGS sequence"/>
</dbReference>
<reference evidence="1" key="1">
    <citation type="submission" date="2021-09" db="EMBL/GenBank/DDBJ databases">
        <authorList>
            <person name="Martin H S."/>
        </authorList>
    </citation>
    <scope>NUCLEOTIDE SEQUENCE</scope>
</reference>
<sequence length="90" mass="9878">MGADGGGIRFPISTFSSAINVCTIRTRLFTTARCKLVPNIRQSSASQDALARSFHRLLTSQLPTRDARSTIEAGVRIDRVRVHHCSPKPT</sequence>
<keyword evidence="2" id="KW-1185">Reference proteome</keyword>
<name>A0A8J2R1G5_9NEOP</name>
<organism evidence="1 2">
    <name type="scientific">Danaus chrysippus</name>
    <name type="common">African queen</name>
    <dbReference type="NCBI Taxonomy" id="151541"/>
    <lineage>
        <taxon>Eukaryota</taxon>
        <taxon>Metazoa</taxon>
        <taxon>Ecdysozoa</taxon>
        <taxon>Arthropoda</taxon>
        <taxon>Hexapoda</taxon>
        <taxon>Insecta</taxon>
        <taxon>Pterygota</taxon>
        <taxon>Neoptera</taxon>
        <taxon>Endopterygota</taxon>
        <taxon>Lepidoptera</taxon>
        <taxon>Glossata</taxon>
        <taxon>Ditrysia</taxon>
        <taxon>Papilionoidea</taxon>
        <taxon>Nymphalidae</taxon>
        <taxon>Danainae</taxon>
        <taxon>Danaini</taxon>
        <taxon>Danaina</taxon>
        <taxon>Danaus</taxon>
        <taxon>Anosia</taxon>
    </lineage>
</organism>
<dbReference type="EMBL" id="CAKASE010000080">
    <property type="protein sequence ID" value="CAG9581107.1"/>
    <property type="molecule type" value="Genomic_DNA"/>
</dbReference>
<comment type="caution">
    <text evidence="1">The sequence shown here is derived from an EMBL/GenBank/DDBJ whole genome shotgun (WGS) entry which is preliminary data.</text>
</comment>
<gene>
    <name evidence="1" type="ORF">DCHRY22_LOCUS13778</name>
</gene>
<proteinExistence type="predicted"/>
<evidence type="ECO:0000313" key="2">
    <source>
        <dbReference type="Proteomes" id="UP000789524"/>
    </source>
</evidence>
<dbReference type="AlphaFoldDB" id="A0A8J2R1G5"/>
<dbReference type="OrthoDB" id="7445855at2759"/>